<comment type="catalytic activity">
    <reaction evidence="3">
        <text>ATP + H2O = ADP + phosphate + H(+)</text>
        <dbReference type="Rhea" id="RHEA:13065"/>
        <dbReference type="ChEBI" id="CHEBI:15377"/>
        <dbReference type="ChEBI" id="CHEBI:15378"/>
        <dbReference type="ChEBI" id="CHEBI:30616"/>
        <dbReference type="ChEBI" id="CHEBI:43474"/>
        <dbReference type="ChEBI" id="CHEBI:456216"/>
        <dbReference type="EC" id="5.6.2.3"/>
    </reaction>
</comment>
<feature type="compositionally biased region" description="Low complexity" evidence="5">
    <location>
        <begin position="280"/>
        <end position="297"/>
    </location>
</feature>
<dbReference type="Proteomes" id="UP000509241">
    <property type="component" value="Chromosome"/>
</dbReference>
<protein>
    <submittedName>
        <fullName evidence="8">ATP-binding protein</fullName>
    </submittedName>
</protein>
<dbReference type="RefSeq" id="WP_179260046.1">
    <property type="nucleotide sequence ID" value="NZ_CP058601.1"/>
</dbReference>
<feature type="compositionally biased region" description="Polar residues" evidence="5">
    <location>
        <begin position="309"/>
        <end position="329"/>
    </location>
</feature>
<evidence type="ECO:0000313" key="8">
    <source>
        <dbReference type="EMBL" id="QLG48307.1"/>
    </source>
</evidence>
<dbReference type="GO" id="GO:0005524">
    <property type="term" value="F:ATP binding"/>
    <property type="evidence" value="ECO:0007669"/>
    <property type="project" value="UniProtKB-KW"/>
</dbReference>
<dbReference type="InterPro" id="IPR027417">
    <property type="entry name" value="P-loop_NTPase"/>
</dbReference>
<evidence type="ECO:0000256" key="3">
    <source>
        <dbReference type="ARBA" id="ARBA00048954"/>
    </source>
</evidence>
<accession>A0A7D5GGG5</accession>
<dbReference type="Pfam" id="PF01935">
    <property type="entry name" value="DUF87"/>
    <property type="match status" value="1"/>
</dbReference>
<evidence type="ECO:0000256" key="1">
    <source>
        <dbReference type="ARBA" id="ARBA00007816"/>
    </source>
</evidence>
<evidence type="ECO:0000256" key="2">
    <source>
        <dbReference type="ARBA" id="ARBA00034617"/>
    </source>
</evidence>
<dbReference type="KEGG" id="haly:HYG82_05305"/>
<gene>
    <name evidence="8" type="ORF">HYG82_05305</name>
</gene>
<reference evidence="8 9" key="1">
    <citation type="submission" date="2020-07" db="EMBL/GenBank/DDBJ databases">
        <authorList>
            <person name="Cui H."/>
        </authorList>
    </citation>
    <scope>NUCLEOTIDE SEQUENCE [LARGE SCALE GENOMIC DNA]</scope>
    <source>
        <strain evidence="8 9">YPL8</strain>
    </source>
</reference>
<dbReference type="PANTHER" id="PTHR42957:SF1">
    <property type="entry name" value="HELICASE MJ1565-RELATED"/>
    <property type="match status" value="1"/>
</dbReference>
<name>A0A7D5GGG5_9EURY</name>
<feature type="region of interest" description="Disordered" evidence="5">
    <location>
        <begin position="251"/>
        <end position="346"/>
    </location>
</feature>
<dbReference type="OrthoDB" id="242625at2157"/>
<keyword evidence="9" id="KW-1185">Reference proteome</keyword>
<feature type="domain" description="Helicase HerA central" evidence="7">
    <location>
        <begin position="29"/>
        <end position="129"/>
    </location>
</feature>
<evidence type="ECO:0000256" key="4">
    <source>
        <dbReference type="ARBA" id="ARBA00048988"/>
    </source>
</evidence>
<dbReference type="GO" id="GO:0043138">
    <property type="term" value="F:3'-5' DNA helicase activity"/>
    <property type="evidence" value="ECO:0007669"/>
    <property type="project" value="UniProtKB-EC"/>
</dbReference>
<feature type="transmembrane region" description="Helical" evidence="6">
    <location>
        <begin position="409"/>
        <end position="434"/>
    </location>
</feature>
<keyword evidence="6" id="KW-0812">Transmembrane</keyword>
<sequence>MPDSIEKFPVSDSGFTFPAEDVLTGRGFITGKSGSGKSNTASVIVEELLDRNLPLLIVDTDGEYTGLTDTYDLLHVGRDSDCDVEITSDDVTPLVSYGLEDRVPILLDLSTYVDEEELESVLYEAIKALFDAESEHRIPFLILLEEAHEFLPQHGGKGGSDLKTLLIRVAKRGRKRGLGICALSQRPASVDKDYITQCNWFIWHRLTWENDTAVVGRILGDDSAETIQSLADGEAIVQTDWDESIERVQFRRKHTADAGSTPSLEDLHPSPQDGTDRTTDSTTAATKTTPSTGSDGESSSEAESDSRSVQADSTQVSFDESTVPSSTVPTHGAKPSLEQRRERRDTPLDTADPIWEIGGIIVYLYDSLVWYHLAILSTIETKVAETVERVDDLAVGRRRARKPGTYERYAYRLGAVLVIGLAYAFALLALLLVIRAG</sequence>
<keyword evidence="8" id="KW-0067">ATP-binding</keyword>
<dbReference type="SUPFAM" id="SSF52540">
    <property type="entry name" value="P-loop containing nucleoside triphosphate hydrolases"/>
    <property type="match status" value="1"/>
</dbReference>
<comment type="catalytic activity">
    <reaction evidence="2">
        <text>Couples ATP hydrolysis with the unwinding of duplex DNA by translocating in the 3'-5' direction.</text>
        <dbReference type="EC" id="5.6.2.4"/>
    </reaction>
</comment>
<dbReference type="GeneID" id="56032686"/>
<dbReference type="EMBL" id="CP058601">
    <property type="protein sequence ID" value="QLG48307.1"/>
    <property type="molecule type" value="Genomic_DNA"/>
</dbReference>
<evidence type="ECO:0000313" key="9">
    <source>
        <dbReference type="Proteomes" id="UP000509241"/>
    </source>
</evidence>
<evidence type="ECO:0000256" key="5">
    <source>
        <dbReference type="SAM" id="MobiDB-lite"/>
    </source>
</evidence>
<feature type="compositionally biased region" description="Basic and acidic residues" evidence="5">
    <location>
        <begin position="337"/>
        <end position="346"/>
    </location>
</feature>
<evidence type="ECO:0000256" key="6">
    <source>
        <dbReference type="SAM" id="Phobius"/>
    </source>
</evidence>
<dbReference type="InterPro" id="IPR008571">
    <property type="entry name" value="HerA-like"/>
</dbReference>
<comment type="similarity">
    <text evidence="1">Belongs to the HerA family.</text>
</comment>
<dbReference type="PANTHER" id="PTHR42957">
    <property type="entry name" value="HELICASE MJ1565-RELATED"/>
    <property type="match status" value="1"/>
</dbReference>
<keyword evidence="6" id="KW-1133">Transmembrane helix</keyword>
<dbReference type="GO" id="GO:0043139">
    <property type="term" value="F:5'-3' DNA helicase activity"/>
    <property type="evidence" value="ECO:0007669"/>
    <property type="project" value="UniProtKB-EC"/>
</dbReference>
<keyword evidence="6" id="KW-0472">Membrane</keyword>
<dbReference type="InterPro" id="IPR002789">
    <property type="entry name" value="HerA_central"/>
</dbReference>
<dbReference type="AlphaFoldDB" id="A0A7D5GGG5"/>
<comment type="catalytic activity">
    <reaction evidence="4">
        <text>ATP + H2O = ADP + phosphate + H(+)</text>
        <dbReference type="Rhea" id="RHEA:13065"/>
        <dbReference type="ChEBI" id="CHEBI:15377"/>
        <dbReference type="ChEBI" id="CHEBI:15378"/>
        <dbReference type="ChEBI" id="CHEBI:30616"/>
        <dbReference type="ChEBI" id="CHEBI:43474"/>
        <dbReference type="ChEBI" id="CHEBI:456216"/>
        <dbReference type="EC" id="5.6.2.4"/>
    </reaction>
</comment>
<proteinExistence type="inferred from homology"/>
<organism evidence="8 9">
    <name type="scientific">Natrinema halophilum</name>
    <dbReference type="NCBI Taxonomy" id="1699371"/>
    <lineage>
        <taxon>Archaea</taxon>
        <taxon>Methanobacteriati</taxon>
        <taxon>Methanobacteriota</taxon>
        <taxon>Stenosarchaea group</taxon>
        <taxon>Halobacteria</taxon>
        <taxon>Halobacteriales</taxon>
        <taxon>Natrialbaceae</taxon>
        <taxon>Natrinema</taxon>
    </lineage>
</organism>
<keyword evidence="8" id="KW-0547">Nucleotide-binding</keyword>
<dbReference type="Gene3D" id="3.40.50.300">
    <property type="entry name" value="P-loop containing nucleotide triphosphate hydrolases"/>
    <property type="match status" value="1"/>
</dbReference>
<evidence type="ECO:0000259" key="7">
    <source>
        <dbReference type="Pfam" id="PF01935"/>
    </source>
</evidence>